<organism evidence="2 3">
    <name type="scientific">Paenibacillus chartarius</name>
    <dbReference type="NCBI Taxonomy" id="747481"/>
    <lineage>
        <taxon>Bacteria</taxon>
        <taxon>Bacillati</taxon>
        <taxon>Bacillota</taxon>
        <taxon>Bacilli</taxon>
        <taxon>Bacillales</taxon>
        <taxon>Paenibacillaceae</taxon>
        <taxon>Paenibacillus</taxon>
    </lineage>
</organism>
<dbReference type="Proteomes" id="UP001589776">
    <property type="component" value="Unassembled WGS sequence"/>
</dbReference>
<feature type="signal peptide" evidence="1">
    <location>
        <begin position="1"/>
        <end position="23"/>
    </location>
</feature>
<dbReference type="RefSeq" id="WP_377468734.1">
    <property type="nucleotide sequence ID" value="NZ_JBHLWN010000022.1"/>
</dbReference>
<proteinExistence type="predicted"/>
<name>A0ABV6DGH3_9BACL</name>
<comment type="caution">
    <text evidence="2">The sequence shown here is derived from an EMBL/GenBank/DDBJ whole genome shotgun (WGS) entry which is preliminary data.</text>
</comment>
<protein>
    <submittedName>
        <fullName evidence="2">Uncharacterized protein</fullName>
    </submittedName>
</protein>
<gene>
    <name evidence="2" type="ORF">ACFFK0_04620</name>
</gene>
<evidence type="ECO:0000313" key="2">
    <source>
        <dbReference type="EMBL" id="MFC0211743.1"/>
    </source>
</evidence>
<sequence length="234" mass="25512">MKKILVLGVSCVMLLAGLTSVSAASVKSPKLIKSEKVALGKDNVTVKTFDDNGVKITSVEGSVTDKAKAIEFLDQNQDNTASTANFRTVYNFDTEGRSSSNSDARTRIWGERDSWLTDYFAYSITGSSVKGRQTGTWMAADPANANSIVLHQKTKFSGYLLGFSWPPTYNKNGNTFTWDSQPVNNTLYVAADRPYVEATANSAQLAMLTGTKVTDSADVYVGSQIYRPQVVLSW</sequence>
<dbReference type="EMBL" id="JBHLWN010000022">
    <property type="protein sequence ID" value="MFC0211743.1"/>
    <property type="molecule type" value="Genomic_DNA"/>
</dbReference>
<reference evidence="2 3" key="1">
    <citation type="submission" date="2024-09" db="EMBL/GenBank/DDBJ databases">
        <authorList>
            <person name="Sun Q."/>
            <person name="Mori K."/>
        </authorList>
    </citation>
    <scope>NUCLEOTIDE SEQUENCE [LARGE SCALE GENOMIC DNA]</scope>
    <source>
        <strain evidence="2 3">CCM 7759</strain>
    </source>
</reference>
<evidence type="ECO:0000256" key="1">
    <source>
        <dbReference type="SAM" id="SignalP"/>
    </source>
</evidence>
<keyword evidence="1" id="KW-0732">Signal</keyword>
<feature type="chain" id="PRO_5045887366" evidence="1">
    <location>
        <begin position="24"/>
        <end position="234"/>
    </location>
</feature>
<accession>A0ABV6DGH3</accession>
<keyword evidence="3" id="KW-1185">Reference proteome</keyword>
<evidence type="ECO:0000313" key="3">
    <source>
        <dbReference type="Proteomes" id="UP001589776"/>
    </source>
</evidence>